<name>A0A4Y2FZM9_ARAVE</name>
<reference evidence="1 2" key="1">
    <citation type="journal article" date="2019" name="Sci. Rep.">
        <title>Orb-weaving spider Araneus ventricosus genome elucidates the spidroin gene catalogue.</title>
        <authorList>
            <person name="Kono N."/>
            <person name="Nakamura H."/>
            <person name="Ohtoshi R."/>
            <person name="Moran D.A.P."/>
            <person name="Shinohara A."/>
            <person name="Yoshida Y."/>
            <person name="Fujiwara M."/>
            <person name="Mori M."/>
            <person name="Tomita M."/>
            <person name="Arakawa K."/>
        </authorList>
    </citation>
    <scope>NUCLEOTIDE SEQUENCE [LARGE SCALE GENOMIC DNA]</scope>
</reference>
<sequence length="152" mass="17452">MTDVLILSEPLSYNELFNPAADSEMIPAESCHKQASGARRSKHRVGRTGRVVFLRHVVLFDQRKKSHVRVHDGRYVASLLDQMREMNVTRLFVTDVASKVRWELIARTLDERHPLKKIPVENLRKKFGDCPICSKNCVRWVAVSGISCIRKV</sequence>
<proteinExistence type="predicted"/>
<evidence type="ECO:0000313" key="1">
    <source>
        <dbReference type="EMBL" id="GBM45869.1"/>
    </source>
</evidence>
<keyword evidence="2" id="KW-1185">Reference proteome</keyword>
<accession>A0A4Y2FZM9</accession>
<organism evidence="1 2">
    <name type="scientific">Araneus ventricosus</name>
    <name type="common">Orbweaver spider</name>
    <name type="synonym">Epeira ventricosa</name>
    <dbReference type="NCBI Taxonomy" id="182803"/>
    <lineage>
        <taxon>Eukaryota</taxon>
        <taxon>Metazoa</taxon>
        <taxon>Ecdysozoa</taxon>
        <taxon>Arthropoda</taxon>
        <taxon>Chelicerata</taxon>
        <taxon>Arachnida</taxon>
        <taxon>Araneae</taxon>
        <taxon>Araneomorphae</taxon>
        <taxon>Entelegynae</taxon>
        <taxon>Araneoidea</taxon>
        <taxon>Araneidae</taxon>
        <taxon>Araneus</taxon>
    </lineage>
</organism>
<dbReference type="Proteomes" id="UP000499080">
    <property type="component" value="Unassembled WGS sequence"/>
</dbReference>
<dbReference type="EMBL" id="BGPR01001115">
    <property type="protein sequence ID" value="GBM45869.1"/>
    <property type="molecule type" value="Genomic_DNA"/>
</dbReference>
<dbReference type="AlphaFoldDB" id="A0A4Y2FZM9"/>
<evidence type="ECO:0000313" key="2">
    <source>
        <dbReference type="Proteomes" id="UP000499080"/>
    </source>
</evidence>
<protein>
    <submittedName>
        <fullName evidence="1">Uncharacterized protein</fullName>
    </submittedName>
</protein>
<comment type="caution">
    <text evidence="1">The sequence shown here is derived from an EMBL/GenBank/DDBJ whole genome shotgun (WGS) entry which is preliminary data.</text>
</comment>
<gene>
    <name evidence="1" type="ORF">AVEN_180733_1</name>
</gene>